<gene>
    <name evidence="1" type="ORF">FEZ33_07885</name>
</gene>
<accession>A0A5R9DU72</accession>
<dbReference type="Pfam" id="PF06115">
    <property type="entry name" value="DUF956"/>
    <property type="match status" value="1"/>
</dbReference>
<dbReference type="AlphaFoldDB" id="A0A5R9DU72"/>
<dbReference type="OrthoDB" id="1646215at2"/>
<proteinExistence type="predicted"/>
<dbReference type="Proteomes" id="UP000306420">
    <property type="component" value="Unassembled WGS sequence"/>
</dbReference>
<reference evidence="1 2" key="1">
    <citation type="submission" date="2019-05" db="EMBL/GenBank/DDBJ databases">
        <title>The metagenome of a microbial culture collection derived from dairy environment covers the genomic content of the human microbiome.</title>
        <authorList>
            <person name="Roder T."/>
            <person name="Wuthrich D."/>
            <person name="Sattari Z."/>
            <person name="Von Ah U."/>
            <person name="Bar C."/>
            <person name="Ronchi F."/>
            <person name="Macpherson A.J."/>
            <person name="Ganal-Vonarburg S.C."/>
            <person name="Bruggmann R."/>
            <person name="Vergeres G."/>
        </authorList>
    </citation>
    <scope>NUCLEOTIDE SEQUENCE [LARGE SCALE GENOMIC DNA]</scope>
    <source>
        <strain evidence="1 2">FAM 24227</strain>
    </source>
</reference>
<name>A0A5R9DU72_9LACT</name>
<protein>
    <submittedName>
        <fullName evidence="1">DUF956 family protein</fullName>
    </submittedName>
</protein>
<organism evidence="1 2">
    <name type="scientific">Ruoffia tabacinasalis</name>
    <dbReference type="NCBI Taxonomy" id="87458"/>
    <lineage>
        <taxon>Bacteria</taxon>
        <taxon>Bacillati</taxon>
        <taxon>Bacillota</taxon>
        <taxon>Bacilli</taxon>
        <taxon>Lactobacillales</taxon>
        <taxon>Aerococcaceae</taxon>
        <taxon>Ruoffia</taxon>
    </lineage>
</organism>
<evidence type="ECO:0000313" key="2">
    <source>
        <dbReference type="Proteomes" id="UP000306420"/>
    </source>
</evidence>
<dbReference type="RefSeq" id="WP_138404863.1">
    <property type="nucleotide sequence ID" value="NZ_VBSP01000027.1"/>
</dbReference>
<sequence>MSADFLNSTVEYTTRANAMLNPIIPKSGLLLMGEKGIEFRSEKGPGFIQIPWTSVENIFVQMLFGGRYVRGFTIATDEGQLFEFVVNDAKDTLKYMRKYLERDVFQASKSNISKVLGQFKK</sequence>
<dbReference type="InterPro" id="IPR010360">
    <property type="entry name" value="DUF956"/>
</dbReference>
<evidence type="ECO:0000313" key="1">
    <source>
        <dbReference type="EMBL" id="TLQ40519.1"/>
    </source>
</evidence>
<comment type="caution">
    <text evidence="1">The sequence shown here is derived from an EMBL/GenBank/DDBJ whole genome shotgun (WGS) entry which is preliminary data.</text>
</comment>
<dbReference type="EMBL" id="VBSP01000027">
    <property type="protein sequence ID" value="TLQ40519.1"/>
    <property type="molecule type" value="Genomic_DNA"/>
</dbReference>